<dbReference type="EMBL" id="CP022389">
    <property type="protein sequence ID" value="ATA94660.1"/>
    <property type="molecule type" value="Genomic_DNA"/>
</dbReference>
<evidence type="ECO:0000313" key="1">
    <source>
        <dbReference type="EMBL" id="ATA94660.1"/>
    </source>
</evidence>
<name>A0AAC9Z4Z4_9FLAO</name>
<gene>
    <name evidence="1" type="ORF">CGC54_10120</name>
</gene>
<dbReference type="AlphaFoldDB" id="A0AAC9Z4Z4"/>
<evidence type="ECO:0000313" key="2">
    <source>
        <dbReference type="Proteomes" id="UP000243753"/>
    </source>
</evidence>
<reference evidence="2" key="1">
    <citation type="submission" date="2017-06" db="EMBL/GenBank/DDBJ databases">
        <title>Capnocytophaga spp. assemblies.</title>
        <authorList>
            <person name="Gulvik C.A."/>
        </authorList>
    </citation>
    <scope>NUCLEOTIDE SEQUENCE [LARGE SCALE GENOMIC DNA]</scope>
    <source>
        <strain evidence="2">H3936</strain>
    </source>
</reference>
<dbReference type="RefSeq" id="WP_095920064.1">
    <property type="nucleotide sequence ID" value="NZ_CP022389.1"/>
</dbReference>
<protein>
    <submittedName>
        <fullName evidence="1">Uncharacterized protein</fullName>
    </submittedName>
</protein>
<organism evidence="1 2">
    <name type="scientific">Capnocytophaga canimorsus</name>
    <dbReference type="NCBI Taxonomy" id="28188"/>
    <lineage>
        <taxon>Bacteria</taxon>
        <taxon>Pseudomonadati</taxon>
        <taxon>Bacteroidota</taxon>
        <taxon>Flavobacteriia</taxon>
        <taxon>Flavobacteriales</taxon>
        <taxon>Flavobacteriaceae</taxon>
        <taxon>Capnocytophaga</taxon>
    </lineage>
</organism>
<accession>A0AAC9Z4Z4</accession>
<proteinExistence type="predicted"/>
<dbReference type="Proteomes" id="UP000243753">
    <property type="component" value="Chromosome"/>
</dbReference>
<sequence length="82" mass="9608">MKTAKKTTEITEMPIHKIRSWCWEHGISIYPVPYVSNGSRLKICLNKKGKETIGKDIYDNGPAIYDKINEMYRTIYQKNNQN</sequence>